<accession>A0A2T6A3I8</accession>
<evidence type="ECO:0000313" key="2">
    <source>
        <dbReference type="Proteomes" id="UP000244224"/>
    </source>
</evidence>
<evidence type="ECO:0000313" key="1">
    <source>
        <dbReference type="EMBL" id="PTX38382.1"/>
    </source>
</evidence>
<name>A0A2T6A3I8_9RHOB</name>
<keyword evidence="2" id="KW-1185">Reference proteome</keyword>
<reference evidence="1 2" key="1">
    <citation type="submission" date="2018-04" db="EMBL/GenBank/DDBJ databases">
        <title>Genomic Encyclopedia of Archaeal and Bacterial Type Strains, Phase II (KMG-II): from individual species to whole genera.</title>
        <authorList>
            <person name="Goeker M."/>
        </authorList>
    </citation>
    <scope>NUCLEOTIDE SEQUENCE [LARGE SCALE GENOMIC DNA]</scope>
    <source>
        <strain evidence="1 2">DSM 21823</strain>
    </source>
</reference>
<dbReference type="Proteomes" id="UP000244224">
    <property type="component" value="Unassembled WGS sequence"/>
</dbReference>
<dbReference type="AlphaFoldDB" id="A0A2T6A3I8"/>
<comment type="caution">
    <text evidence="1">The sequence shown here is derived from an EMBL/GenBank/DDBJ whole genome shotgun (WGS) entry which is preliminary data.</text>
</comment>
<protein>
    <submittedName>
        <fullName evidence="1">Uncharacterized protein</fullName>
    </submittedName>
</protein>
<dbReference type="EMBL" id="QBKP01000044">
    <property type="protein sequence ID" value="PTX38382.1"/>
    <property type="molecule type" value="Genomic_DNA"/>
</dbReference>
<gene>
    <name evidence="1" type="ORF">C8N34_1446</name>
</gene>
<dbReference type="OrthoDB" id="9894480at2"/>
<dbReference type="RefSeq" id="WP_108130992.1">
    <property type="nucleotide sequence ID" value="NZ_QBKP01000044.1"/>
</dbReference>
<organism evidence="1 2">
    <name type="scientific">Gemmobacter caeni</name>
    <dbReference type="NCBI Taxonomy" id="589035"/>
    <lineage>
        <taxon>Bacteria</taxon>
        <taxon>Pseudomonadati</taxon>
        <taxon>Pseudomonadota</taxon>
        <taxon>Alphaproteobacteria</taxon>
        <taxon>Rhodobacterales</taxon>
        <taxon>Paracoccaceae</taxon>
        <taxon>Gemmobacter</taxon>
    </lineage>
</organism>
<sequence length="322" mass="35754">MNNEILQRVRVVLQGSAALTMDNVVYLIGEAEGEKDRLTREIAADGQLLIEHTTPEEQYPEIRQRMDDNTENRDRLTLWLPQLRDLQAEMAKAELAAWQDGRYKNTVKRAKNFDRVMDKYFDALAEIAAELNGYQALRQEIAIFNTPAQPHMLVNPQDRLVNKYPRISVSTPDAVVRGLVLVDRAGSIVYSNPDPYDRGPVTMARAPGGTIQPVVAGHFASVVADYQREKDQFDAAQYQYGEWQREAAHNGLTVEKVAMQTGLTDEQFKTMLERVTGRPLDDAKSAVQSRINTVIAACPSTGPDAGVKAQIEAAKAAIGATT</sequence>
<proteinExistence type="predicted"/>